<dbReference type="EMBL" id="JBHSPH010000008">
    <property type="protein sequence ID" value="MFC5864187.1"/>
    <property type="molecule type" value="Genomic_DNA"/>
</dbReference>
<dbReference type="RefSeq" id="WP_263340656.1">
    <property type="nucleotide sequence ID" value="NZ_JAGSYH010000006.1"/>
</dbReference>
<reference evidence="3" key="1">
    <citation type="journal article" date="2019" name="Int. J. Syst. Evol. Microbiol.">
        <title>The Global Catalogue of Microorganisms (GCM) 10K type strain sequencing project: providing services to taxonomists for standard genome sequencing and annotation.</title>
        <authorList>
            <consortium name="The Broad Institute Genomics Platform"/>
            <consortium name="The Broad Institute Genome Sequencing Center for Infectious Disease"/>
            <person name="Wu L."/>
            <person name="Ma J."/>
        </authorList>
    </citation>
    <scope>NUCLEOTIDE SEQUENCE [LARGE SCALE GENOMIC DNA]</scope>
    <source>
        <strain evidence="3">JCM 4087</strain>
    </source>
</reference>
<dbReference type="Proteomes" id="UP001596091">
    <property type="component" value="Unassembled WGS sequence"/>
</dbReference>
<organism evidence="2 3">
    <name type="scientific">Acidicapsa dinghuensis</name>
    <dbReference type="NCBI Taxonomy" id="2218256"/>
    <lineage>
        <taxon>Bacteria</taxon>
        <taxon>Pseudomonadati</taxon>
        <taxon>Acidobacteriota</taxon>
        <taxon>Terriglobia</taxon>
        <taxon>Terriglobales</taxon>
        <taxon>Acidobacteriaceae</taxon>
        <taxon>Acidicapsa</taxon>
    </lineage>
</organism>
<evidence type="ECO:0000313" key="2">
    <source>
        <dbReference type="EMBL" id="MFC5864187.1"/>
    </source>
</evidence>
<feature type="transmembrane region" description="Helical" evidence="1">
    <location>
        <begin position="12"/>
        <end position="29"/>
    </location>
</feature>
<evidence type="ECO:0000313" key="3">
    <source>
        <dbReference type="Proteomes" id="UP001596091"/>
    </source>
</evidence>
<accession>A0ABW1EIQ4</accession>
<gene>
    <name evidence="2" type="ORF">ACFPT7_17915</name>
</gene>
<keyword evidence="3" id="KW-1185">Reference proteome</keyword>
<keyword evidence="1" id="KW-0812">Transmembrane</keyword>
<evidence type="ECO:0000256" key="1">
    <source>
        <dbReference type="SAM" id="Phobius"/>
    </source>
</evidence>
<protein>
    <submittedName>
        <fullName evidence="2">Uncharacterized protein</fullName>
    </submittedName>
</protein>
<comment type="caution">
    <text evidence="2">The sequence shown here is derived from an EMBL/GenBank/DDBJ whole genome shotgun (WGS) entry which is preliminary data.</text>
</comment>
<keyword evidence="1" id="KW-0472">Membrane</keyword>
<proteinExistence type="predicted"/>
<name>A0ABW1EIQ4_9BACT</name>
<sequence length="72" mass="8010">MFLEGSNLDTIIFAAPLLYLLLTFLFRVFEMCGKTWKVAVHVSTNPGLDANGLPVCMDPDQALPRVIQSRTL</sequence>
<keyword evidence="1" id="KW-1133">Transmembrane helix</keyword>